<accession>A0A2L1KSQ3</accession>
<name>A0A2L1KSQ3_KLEPN</name>
<dbReference type="EMBL" id="KY454637">
    <property type="protein sequence ID" value="AVE25520.1"/>
    <property type="molecule type" value="Genomic_DNA"/>
</dbReference>
<evidence type="ECO:0008006" key="2">
    <source>
        <dbReference type="Google" id="ProtNLM"/>
    </source>
</evidence>
<evidence type="ECO:0000313" key="1">
    <source>
        <dbReference type="EMBL" id="AVE25520.1"/>
    </source>
</evidence>
<proteinExistence type="predicted"/>
<gene>
    <name evidence="1" type="ORF">ICEKp13_0033</name>
</gene>
<protein>
    <recommendedName>
        <fullName evidence="2">HNH endonuclease</fullName>
    </recommendedName>
</protein>
<dbReference type="AlphaFoldDB" id="A0A2L1KSQ3"/>
<sequence length="361" mass="43154">MIELNIEEVFTSRFVNEYTKKMLRKLSPFSLEFAGDDIEISYDDIQFILFNPFDVSQCKNEFITHYYHLTQFLLHSQQYFDFLKGRWKQESIKDMKLSKKLSLERERIINDVGNLLLNRCVPFNLAEVIRTNKNYYEFYKKVDLFFSKINDKLKGHINYNFIDGDIRSFIIKNINIKVCPYCNRQYVGYYSFGKKQKNIASLDHFYPQSKFPLYSVSLINLVPSCAYCNGMIKKSRLYPMKRIYTDNVEDKIYFRLKYKSIEGLLGYFDDFEILTSEHEHDLLKNHFFRHQEIYSTHSLDICLWLRKKNLHNEGYRRHLSSILKKNITEDELKMLLFETTGSASDVKNKPLGKLKKDILKL</sequence>
<dbReference type="Gene3D" id="1.10.30.50">
    <property type="match status" value="1"/>
</dbReference>
<dbReference type="RefSeq" id="WP_221604431.1">
    <property type="nucleotide sequence ID" value="NZ_JAIGYS010000001.1"/>
</dbReference>
<reference evidence="1" key="1">
    <citation type="submission" date="2016-12" db="EMBL/GenBank/DDBJ databases">
        <title>Frequent emergence of pathogenic lineages of Klebsiella pneumoniae via mobilisation of yersiniabactin and colibactin.</title>
        <authorList>
            <person name="Lam M.M.C."/>
            <person name="Wick R.R."/>
            <person name="Wyres K.L."/>
            <person name="Gorrie C."/>
            <person name="Judd L."/>
            <person name="Jenney A."/>
            <person name="Holt K.E."/>
        </authorList>
    </citation>
    <scope>NUCLEOTIDE SEQUENCE</scope>
    <source>
        <strain evidence="1">16870732</strain>
    </source>
</reference>
<organism evidence="1">
    <name type="scientific">Klebsiella pneumoniae</name>
    <dbReference type="NCBI Taxonomy" id="573"/>
    <lineage>
        <taxon>Bacteria</taxon>
        <taxon>Pseudomonadati</taxon>
        <taxon>Pseudomonadota</taxon>
        <taxon>Gammaproteobacteria</taxon>
        <taxon>Enterobacterales</taxon>
        <taxon>Enterobacteriaceae</taxon>
        <taxon>Klebsiella/Raoultella group</taxon>
        <taxon>Klebsiella</taxon>
        <taxon>Klebsiella pneumoniae complex</taxon>
    </lineage>
</organism>